<dbReference type="GO" id="GO:0005829">
    <property type="term" value="C:cytosol"/>
    <property type="evidence" value="ECO:0007669"/>
    <property type="project" value="TreeGrafter"/>
</dbReference>
<dbReference type="GO" id="GO:0006396">
    <property type="term" value="P:RNA processing"/>
    <property type="evidence" value="ECO:0007669"/>
    <property type="project" value="InterPro"/>
</dbReference>
<name>A0A6N6REM9_9FLAO</name>
<evidence type="ECO:0000313" key="5">
    <source>
        <dbReference type="Proteomes" id="UP000468650"/>
    </source>
</evidence>
<accession>A0A6N6REM9</accession>
<organism evidence="4 5">
    <name type="scientific">Phaeocystidibacter luteus</name>
    <dbReference type="NCBI Taxonomy" id="911197"/>
    <lineage>
        <taxon>Bacteria</taxon>
        <taxon>Pseudomonadati</taxon>
        <taxon>Bacteroidota</taxon>
        <taxon>Flavobacteriia</taxon>
        <taxon>Flavobacteriales</taxon>
        <taxon>Phaeocystidibacteraceae</taxon>
        <taxon>Phaeocystidibacter</taxon>
    </lineage>
</organism>
<dbReference type="CDD" id="cd18097">
    <property type="entry name" value="SpoU-like"/>
    <property type="match status" value="1"/>
</dbReference>
<dbReference type="SUPFAM" id="SSF75217">
    <property type="entry name" value="alpha/beta knot"/>
    <property type="match status" value="1"/>
</dbReference>
<evidence type="ECO:0000313" key="4">
    <source>
        <dbReference type="EMBL" id="KAB2805323.1"/>
    </source>
</evidence>
<dbReference type="InterPro" id="IPR001537">
    <property type="entry name" value="SpoU_MeTrfase"/>
</dbReference>
<feature type="domain" description="tRNA/rRNA methyltransferase SpoU type" evidence="3">
    <location>
        <begin position="25"/>
        <end position="169"/>
    </location>
</feature>
<dbReference type="InterPro" id="IPR029028">
    <property type="entry name" value="Alpha/beta_knot_MTases"/>
</dbReference>
<evidence type="ECO:0000256" key="1">
    <source>
        <dbReference type="ARBA" id="ARBA00022603"/>
    </source>
</evidence>
<dbReference type="GO" id="GO:0008173">
    <property type="term" value="F:RNA methyltransferase activity"/>
    <property type="evidence" value="ECO:0007669"/>
    <property type="project" value="InterPro"/>
</dbReference>
<gene>
    <name evidence="4" type="ORF">F8C67_14035</name>
</gene>
<dbReference type="RefSeq" id="WP_151668498.1">
    <property type="nucleotide sequence ID" value="NZ_WBVO01000017.1"/>
</dbReference>
<reference evidence="4 5" key="1">
    <citation type="submission" date="2019-09" db="EMBL/GenBank/DDBJ databases">
        <title>Genomes of family Cryomorphaceae.</title>
        <authorList>
            <person name="Bowman J.P."/>
        </authorList>
    </citation>
    <scope>NUCLEOTIDE SEQUENCE [LARGE SCALE GENOMIC DNA]</scope>
    <source>
        <strain evidence="4 5">LMG 25704</strain>
    </source>
</reference>
<dbReference type="GO" id="GO:0003723">
    <property type="term" value="F:RNA binding"/>
    <property type="evidence" value="ECO:0007669"/>
    <property type="project" value="InterPro"/>
</dbReference>
<dbReference type="Gene3D" id="3.40.1280.10">
    <property type="match status" value="1"/>
</dbReference>
<proteinExistence type="predicted"/>
<dbReference type="PANTHER" id="PTHR46429:SF1">
    <property type="entry name" value="23S RRNA (GUANOSINE-2'-O-)-METHYLTRANSFERASE RLMB"/>
    <property type="match status" value="1"/>
</dbReference>
<dbReference type="EMBL" id="WBVO01000017">
    <property type="protein sequence ID" value="KAB2805323.1"/>
    <property type="molecule type" value="Genomic_DNA"/>
</dbReference>
<dbReference type="InterPro" id="IPR004441">
    <property type="entry name" value="rRNA_MeTrfase_TrmH"/>
</dbReference>
<dbReference type="PANTHER" id="PTHR46429">
    <property type="entry name" value="23S RRNA (GUANOSINE-2'-O-)-METHYLTRANSFERASE RLMB"/>
    <property type="match status" value="1"/>
</dbReference>
<protein>
    <submittedName>
        <fullName evidence="4">RNA methyltransferase</fullName>
    </submittedName>
</protein>
<dbReference type="InterPro" id="IPR029026">
    <property type="entry name" value="tRNA_m1G_MTases_N"/>
</dbReference>
<evidence type="ECO:0000256" key="2">
    <source>
        <dbReference type="ARBA" id="ARBA00022679"/>
    </source>
</evidence>
<keyword evidence="2 4" id="KW-0808">Transferase</keyword>
<dbReference type="GO" id="GO:0032259">
    <property type="term" value="P:methylation"/>
    <property type="evidence" value="ECO:0007669"/>
    <property type="project" value="UniProtKB-KW"/>
</dbReference>
<keyword evidence="1 4" id="KW-0489">Methyltransferase</keyword>
<sequence length="179" mass="19889">MRKLRMSELNRMDVETFRQSKKIPVVIVLDRIRSLHNVGSIFRTADAFRLESIHLCGITATPPHPEIDKTALGATESVPWKEYSSTTDSINELKSAGYHTYAVEQTTSRVWLDELVLPENVTGIAVVMGHEVTGVDQEVLEACDGCIEIPQLGTKHSLNVSISAGIVMWELFKRLKGGI</sequence>
<dbReference type="Pfam" id="PF00588">
    <property type="entry name" value="SpoU_methylase"/>
    <property type="match status" value="1"/>
</dbReference>
<dbReference type="OrthoDB" id="9795352at2"/>
<dbReference type="Proteomes" id="UP000468650">
    <property type="component" value="Unassembled WGS sequence"/>
</dbReference>
<dbReference type="AlphaFoldDB" id="A0A6N6REM9"/>
<evidence type="ECO:0000259" key="3">
    <source>
        <dbReference type="Pfam" id="PF00588"/>
    </source>
</evidence>
<keyword evidence="5" id="KW-1185">Reference proteome</keyword>
<comment type="caution">
    <text evidence="4">The sequence shown here is derived from an EMBL/GenBank/DDBJ whole genome shotgun (WGS) entry which is preliminary data.</text>
</comment>